<evidence type="ECO:0000256" key="25">
    <source>
        <dbReference type="PIRSR" id="PIRSR605502-1"/>
    </source>
</evidence>
<evidence type="ECO:0000256" key="19">
    <source>
        <dbReference type="ARBA" id="ARBA00042471"/>
    </source>
</evidence>
<accession>A0AA39FDZ8</accession>
<evidence type="ECO:0000256" key="2">
    <source>
        <dbReference type="ARBA" id="ARBA00004286"/>
    </source>
</evidence>
<dbReference type="SUPFAM" id="SSF101478">
    <property type="entry name" value="ADP-ribosylglycohydrolase"/>
    <property type="match status" value="1"/>
</dbReference>
<evidence type="ECO:0000256" key="18">
    <source>
        <dbReference type="ARBA" id="ARBA00042398"/>
    </source>
</evidence>
<comment type="similarity">
    <text evidence="5">Belongs to the ADP-ribosylglycohydrolase family.</text>
</comment>
<comment type="caution">
    <text evidence="26">The sequence shown here is derived from an EMBL/GenBank/DDBJ whole genome shotgun (WGS) entry which is preliminary data.</text>
</comment>
<evidence type="ECO:0000256" key="21">
    <source>
        <dbReference type="ARBA" id="ARBA00042850"/>
    </source>
</evidence>
<organism evidence="26 27">
    <name type="scientific">Microctonus hyperodae</name>
    <name type="common">Parasitoid wasp</name>
    <dbReference type="NCBI Taxonomy" id="165561"/>
    <lineage>
        <taxon>Eukaryota</taxon>
        <taxon>Metazoa</taxon>
        <taxon>Ecdysozoa</taxon>
        <taxon>Arthropoda</taxon>
        <taxon>Hexapoda</taxon>
        <taxon>Insecta</taxon>
        <taxon>Pterygota</taxon>
        <taxon>Neoptera</taxon>
        <taxon>Endopterygota</taxon>
        <taxon>Hymenoptera</taxon>
        <taxon>Apocrita</taxon>
        <taxon>Ichneumonoidea</taxon>
        <taxon>Braconidae</taxon>
        <taxon>Euphorinae</taxon>
        <taxon>Microctonus</taxon>
    </lineage>
</organism>
<evidence type="ECO:0000256" key="5">
    <source>
        <dbReference type="ARBA" id="ARBA00010702"/>
    </source>
</evidence>
<evidence type="ECO:0000256" key="20">
    <source>
        <dbReference type="ARBA" id="ARBA00042722"/>
    </source>
</evidence>
<reference evidence="26" key="1">
    <citation type="journal article" date="2023" name="bioRxiv">
        <title>Scaffold-level genome assemblies of two parasitoid biocontrol wasps reveal the parthenogenesis mechanism and an associated novel virus.</title>
        <authorList>
            <person name="Inwood S."/>
            <person name="Skelly J."/>
            <person name="Guhlin J."/>
            <person name="Harrop T."/>
            <person name="Goldson S."/>
            <person name="Dearden P."/>
        </authorList>
    </citation>
    <scope>NUCLEOTIDE SEQUENCE</scope>
    <source>
        <strain evidence="26">Lincoln</strain>
        <tissue evidence="26">Whole body</tissue>
    </source>
</reference>
<keyword evidence="14" id="KW-0496">Mitochondrion</keyword>
<dbReference type="Proteomes" id="UP001168972">
    <property type="component" value="Unassembled WGS sequence"/>
</dbReference>
<evidence type="ECO:0000256" key="12">
    <source>
        <dbReference type="ARBA" id="ARBA00022801"/>
    </source>
</evidence>
<proteinExistence type="inferred from homology"/>
<gene>
    <name evidence="26" type="ORF">PV327_001678</name>
</gene>
<feature type="binding site" evidence="25">
    <location>
        <position position="67"/>
    </location>
    <ligand>
        <name>Mg(2+)</name>
        <dbReference type="ChEBI" id="CHEBI:18420"/>
        <label>1</label>
    </ligand>
</feature>
<evidence type="ECO:0000256" key="7">
    <source>
        <dbReference type="ARBA" id="ARBA00012255"/>
    </source>
</evidence>
<dbReference type="AlphaFoldDB" id="A0AA39FDZ8"/>
<evidence type="ECO:0000256" key="22">
    <source>
        <dbReference type="ARBA" id="ARBA00043187"/>
    </source>
</evidence>
<dbReference type="PANTHER" id="PTHR16222">
    <property type="entry name" value="ADP-RIBOSYLGLYCOHYDROLASE"/>
    <property type="match status" value="1"/>
</dbReference>
<keyword evidence="12" id="KW-0378">Hydrolase</keyword>
<dbReference type="EC" id="3.2.1.143" evidence="7"/>
<evidence type="ECO:0000256" key="3">
    <source>
        <dbReference type="ARBA" id="ARBA00004305"/>
    </source>
</evidence>
<dbReference type="EMBL" id="JAQQBR010001831">
    <property type="protein sequence ID" value="KAK0167819.1"/>
    <property type="molecule type" value="Genomic_DNA"/>
</dbReference>
<feature type="binding site" evidence="25">
    <location>
        <position position="66"/>
    </location>
    <ligand>
        <name>Mg(2+)</name>
        <dbReference type="ChEBI" id="CHEBI:18420"/>
        <label>1</label>
    </ligand>
</feature>
<dbReference type="InterPro" id="IPR005502">
    <property type="entry name" value="Ribosyl_crysJ1"/>
</dbReference>
<evidence type="ECO:0000256" key="11">
    <source>
        <dbReference type="ARBA" id="ARBA00022763"/>
    </source>
</evidence>
<dbReference type="GO" id="GO:0140290">
    <property type="term" value="P:peptidyl-serine ADP-deribosylation"/>
    <property type="evidence" value="ECO:0007669"/>
    <property type="project" value="UniProtKB-ARBA"/>
</dbReference>
<keyword evidence="16" id="KW-0539">Nucleus</keyword>
<protein>
    <recommendedName>
        <fullName evidence="17">ADP-ribosylhydrolase ARH3</fullName>
        <ecNumber evidence="7">3.2.1.143</ecNumber>
    </recommendedName>
    <alternativeName>
        <fullName evidence="18">ADP-ribose glycohydrolase ARH3</fullName>
    </alternativeName>
    <alternativeName>
        <fullName evidence="19">ADP-ribosylhydrolase 3</fullName>
    </alternativeName>
    <alternativeName>
        <fullName evidence="22">O-acetyl-ADP-ribose deacetylase ARH3</fullName>
    </alternativeName>
    <alternativeName>
        <fullName evidence="23">Poly(ADP-ribose) glycohydrolase ARH3</fullName>
    </alternativeName>
    <alternativeName>
        <fullName evidence="21">[Protein ADP-ribosylarginine] hydrolase-like protein 2</fullName>
    </alternativeName>
    <alternativeName>
        <fullName evidence="20">[Protein ADP-ribosylserine] hydrolase</fullName>
    </alternativeName>
</protein>
<comment type="catalytic activity">
    <reaction evidence="24">
        <text>alpha-NAD(+) + H2O = ADP-D-ribose + nicotinamide + H(+)</text>
        <dbReference type="Rhea" id="RHEA:68792"/>
        <dbReference type="ChEBI" id="CHEBI:15377"/>
        <dbReference type="ChEBI" id="CHEBI:15378"/>
        <dbReference type="ChEBI" id="CHEBI:17154"/>
        <dbReference type="ChEBI" id="CHEBI:57967"/>
        <dbReference type="ChEBI" id="CHEBI:77017"/>
    </reaction>
</comment>
<evidence type="ECO:0000256" key="24">
    <source>
        <dbReference type="ARBA" id="ARBA00049015"/>
    </source>
</evidence>
<dbReference type="GO" id="GO:0046872">
    <property type="term" value="F:metal ion binding"/>
    <property type="evidence" value="ECO:0007669"/>
    <property type="project" value="UniProtKB-KW"/>
</dbReference>
<dbReference type="InterPro" id="IPR050792">
    <property type="entry name" value="ADP-ribosylglycohydrolase"/>
</dbReference>
<comment type="subunit">
    <text evidence="6">Monomer.</text>
</comment>
<evidence type="ECO:0000256" key="6">
    <source>
        <dbReference type="ARBA" id="ARBA00011245"/>
    </source>
</evidence>
<keyword evidence="27" id="KW-1185">Reference proteome</keyword>
<keyword evidence="8" id="KW-0158">Chromosome</keyword>
<evidence type="ECO:0000313" key="26">
    <source>
        <dbReference type="EMBL" id="KAK0167819.1"/>
    </source>
</evidence>
<evidence type="ECO:0000256" key="10">
    <source>
        <dbReference type="ARBA" id="ARBA00022723"/>
    </source>
</evidence>
<feature type="binding site" evidence="25">
    <location>
        <position position="310"/>
    </location>
    <ligand>
        <name>Mg(2+)</name>
        <dbReference type="ChEBI" id="CHEBI:18420"/>
        <label>1</label>
    </ligand>
</feature>
<dbReference type="GO" id="GO:0004649">
    <property type="term" value="F:poly(ADP-ribose) glycohydrolase activity"/>
    <property type="evidence" value="ECO:0007669"/>
    <property type="project" value="UniProtKB-EC"/>
</dbReference>
<evidence type="ECO:0000256" key="16">
    <source>
        <dbReference type="ARBA" id="ARBA00023242"/>
    </source>
</evidence>
<evidence type="ECO:0000256" key="9">
    <source>
        <dbReference type="ARBA" id="ARBA00022490"/>
    </source>
</evidence>
<evidence type="ECO:0000256" key="23">
    <source>
        <dbReference type="ARBA" id="ARBA00043193"/>
    </source>
</evidence>
<dbReference type="GO" id="GO:0006281">
    <property type="term" value="P:DNA repair"/>
    <property type="evidence" value="ECO:0007669"/>
    <property type="project" value="UniProtKB-KW"/>
</dbReference>
<reference evidence="26" key="2">
    <citation type="submission" date="2023-03" db="EMBL/GenBank/DDBJ databases">
        <authorList>
            <person name="Inwood S.N."/>
            <person name="Skelly J.G."/>
            <person name="Guhlin J."/>
            <person name="Harrop T.W.R."/>
            <person name="Goldson S.G."/>
            <person name="Dearden P.K."/>
        </authorList>
    </citation>
    <scope>NUCLEOTIDE SEQUENCE</scope>
    <source>
        <strain evidence="26">Lincoln</strain>
        <tissue evidence="26">Whole body</tissue>
    </source>
</reference>
<dbReference type="GO" id="GO:0005634">
    <property type="term" value="C:nucleus"/>
    <property type="evidence" value="ECO:0007669"/>
    <property type="project" value="UniProtKB-SubCell"/>
</dbReference>
<keyword evidence="10 25" id="KW-0479">Metal-binding</keyword>
<sequence length="360" mass="40100">MIPKMDLSLLSKKFRGSMLGVLTGDCLGSPYENDEPLSTASKVILQKSFDKLEGPLFKAPVMQFTDDSAMTKSVVESLIEKRGLDLDDLSKKFVKRYYQEPNRGYGQGIVTVFQKLRGNKFSDLMTPAREQFNGQGSMGNGGAMRVAPIALFCCNDYDQLVNMTKRATKLTHTHKFGVNGAILQAIAIQKSLMMDPKQALNYATFLEDLINKMDVIEENDEEFLELSESEIQPFKTQLRIIERLIEKSLTNENEPHTDEILKLLGNNVTALHSVPTAIFCFLRAQYPIAEINTENPMRRAIQYAITLGGDTDTIASMAGAIAGAYYGEDNINAQLLNHCEAAAEFKELANKLFDVVTTIK</sequence>
<dbReference type="GO" id="GO:0005759">
    <property type="term" value="C:mitochondrial matrix"/>
    <property type="evidence" value="ECO:0007669"/>
    <property type="project" value="UniProtKB-SubCell"/>
</dbReference>
<dbReference type="GO" id="GO:0005694">
    <property type="term" value="C:chromosome"/>
    <property type="evidence" value="ECO:0007669"/>
    <property type="project" value="UniProtKB-SubCell"/>
</dbReference>
<dbReference type="InterPro" id="IPR036705">
    <property type="entry name" value="Ribosyl_crysJ1_sf"/>
</dbReference>
<feature type="binding site" evidence="25">
    <location>
        <position position="312"/>
    </location>
    <ligand>
        <name>Mg(2+)</name>
        <dbReference type="ChEBI" id="CHEBI:18420"/>
        <label>1</label>
    </ligand>
</feature>
<evidence type="ECO:0000256" key="17">
    <source>
        <dbReference type="ARBA" id="ARBA00041057"/>
    </source>
</evidence>
<evidence type="ECO:0000256" key="4">
    <source>
        <dbReference type="ARBA" id="ARBA00004496"/>
    </source>
</evidence>
<evidence type="ECO:0000256" key="13">
    <source>
        <dbReference type="ARBA" id="ARBA00022842"/>
    </source>
</evidence>
<dbReference type="Gene3D" id="1.10.4080.10">
    <property type="entry name" value="ADP-ribosylation/Crystallin J1"/>
    <property type="match status" value="1"/>
</dbReference>
<keyword evidence="13 25" id="KW-0460">Magnesium</keyword>
<comment type="subcellular location">
    <subcellularLocation>
        <location evidence="2">Chromosome</location>
    </subcellularLocation>
    <subcellularLocation>
        <location evidence="4">Cytoplasm</location>
    </subcellularLocation>
    <subcellularLocation>
        <location evidence="3">Mitochondrion matrix</location>
    </subcellularLocation>
    <subcellularLocation>
        <location evidence="1">Nucleus</location>
    </subcellularLocation>
</comment>
<evidence type="ECO:0000256" key="8">
    <source>
        <dbReference type="ARBA" id="ARBA00022454"/>
    </source>
</evidence>
<evidence type="ECO:0000313" key="27">
    <source>
        <dbReference type="Proteomes" id="UP001168972"/>
    </source>
</evidence>
<name>A0AA39FDZ8_MICHY</name>
<keyword evidence="11" id="KW-0227">DNA damage</keyword>
<keyword evidence="15" id="KW-0234">DNA repair</keyword>
<evidence type="ECO:0000256" key="14">
    <source>
        <dbReference type="ARBA" id="ARBA00023128"/>
    </source>
</evidence>
<keyword evidence="9" id="KW-0963">Cytoplasm</keyword>
<dbReference type="FunFam" id="1.10.4080.10:FF:000001">
    <property type="entry name" value="ADP-ribose glycohydrolase ARH3"/>
    <property type="match status" value="1"/>
</dbReference>
<comment type="cofactor">
    <cofactor evidence="25">
        <name>Mg(2+)</name>
        <dbReference type="ChEBI" id="CHEBI:18420"/>
    </cofactor>
    <text evidence="25">Binds 2 magnesium ions per subunit.</text>
</comment>
<evidence type="ECO:0000256" key="15">
    <source>
        <dbReference type="ARBA" id="ARBA00023204"/>
    </source>
</evidence>
<evidence type="ECO:0000256" key="1">
    <source>
        <dbReference type="ARBA" id="ARBA00004123"/>
    </source>
</evidence>
<feature type="binding site" evidence="25">
    <location>
        <position position="65"/>
    </location>
    <ligand>
        <name>Mg(2+)</name>
        <dbReference type="ChEBI" id="CHEBI:18420"/>
        <label>1</label>
    </ligand>
</feature>
<dbReference type="PANTHER" id="PTHR16222:SF24">
    <property type="entry name" value="ADP-RIBOSYLHYDROLASE ARH3"/>
    <property type="match status" value="1"/>
</dbReference>
<dbReference type="Pfam" id="PF03747">
    <property type="entry name" value="ADP_ribosyl_GH"/>
    <property type="match status" value="1"/>
</dbReference>
<feature type="binding site" evidence="25">
    <location>
        <position position="313"/>
    </location>
    <ligand>
        <name>Mg(2+)</name>
        <dbReference type="ChEBI" id="CHEBI:18420"/>
        <label>1</label>
    </ligand>
</feature>